<protein>
    <recommendedName>
        <fullName evidence="12">ABC transmembrane type-1 domain-containing protein</fullName>
    </recommendedName>
</protein>
<keyword evidence="7" id="KW-0067">ATP-binding</keyword>
<evidence type="ECO:0000259" key="12">
    <source>
        <dbReference type="PROSITE" id="PS50929"/>
    </source>
</evidence>
<feature type="transmembrane region" description="Helical" evidence="11">
    <location>
        <begin position="298"/>
        <end position="316"/>
    </location>
</feature>
<comment type="caution">
    <text evidence="13">The sequence shown here is derived from an EMBL/GenBank/DDBJ whole genome shotgun (WGS) entry which is preliminary data.</text>
</comment>
<reference evidence="13 14" key="1">
    <citation type="submission" date="2024-04" db="EMBL/GenBank/DDBJ databases">
        <title>The reference genome of an endangered Asteraceae, Deinandra increscens subsp. villosa, native to the Central Coast of California.</title>
        <authorList>
            <person name="Guilliams M."/>
            <person name="Hasenstab-Lehman K."/>
            <person name="Meyer R."/>
            <person name="Mcevoy S."/>
        </authorList>
    </citation>
    <scope>NUCLEOTIDE SEQUENCE [LARGE SCALE GENOMIC DNA]</scope>
    <source>
        <tissue evidence="13">Leaf</tissue>
    </source>
</reference>
<evidence type="ECO:0000313" key="14">
    <source>
        <dbReference type="Proteomes" id="UP001408789"/>
    </source>
</evidence>
<comment type="subcellular location">
    <subcellularLocation>
        <location evidence="1">Cell membrane</location>
        <topology evidence="1">Multi-pass membrane protein</topology>
    </subcellularLocation>
</comment>
<feature type="transmembrane region" description="Helical" evidence="11">
    <location>
        <begin position="184"/>
        <end position="203"/>
    </location>
</feature>
<keyword evidence="10" id="KW-0325">Glycoprotein</keyword>
<keyword evidence="9 11" id="KW-0472">Membrane</keyword>
<evidence type="ECO:0000256" key="9">
    <source>
        <dbReference type="ARBA" id="ARBA00023136"/>
    </source>
</evidence>
<dbReference type="GO" id="GO:0140359">
    <property type="term" value="F:ABC-type transporter activity"/>
    <property type="evidence" value="ECO:0007669"/>
    <property type="project" value="InterPro"/>
</dbReference>
<evidence type="ECO:0000256" key="5">
    <source>
        <dbReference type="ARBA" id="ARBA00022737"/>
    </source>
</evidence>
<evidence type="ECO:0000256" key="8">
    <source>
        <dbReference type="ARBA" id="ARBA00022989"/>
    </source>
</evidence>
<dbReference type="GO" id="GO:0005886">
    <property type="term" value="C:plasma membrane"/>
    <property type="evidence" value="ECO:0007669"/>
    <property type="project" value="UniProtKB-SubCell"/>
</dbReference>
<evidence type="ECO:0000256" key="4">
    <source>
        <dbReference type="ARBA" id="ARBA00022692"/>
    </source>
</evidence>
<feature type="transmembrane region" description="Helical" evidence="11">
    <location>
        <begin position="29"/>
        <end position="52"/>
    </location>
</feature>
<keyword evidence="5" id="KW-0677">Repeat</keyword>
<dbReference type="SUPFAM" id="SSF90123">
    <property type="entry name" value="ABC transporter transmembrane region"/>
    <property type="match status" value="1"/>
</dbReference>
<keyword evidence="8 11" id="KW-1133">Transmembrane helix</keyword>
<keyword evidence="3" id="KW-0813">Transport</keyword>
<evidence type="ECO:0000256" key="1">
    <source>
        <dbReference type="ARBA" id="ARBA00004651"/>
    </source>
</evidence>
<dbReference type="InterPro" id="IPR011527">
    <property type="entry name" value="ABC1_TM_dom"/>
</dbReference>
<keyword evidence="14" id="KW-1185">Reference proteome</keyword>
<dbReference type="GO" id="GO:0005524">
    <property type="term" value="F:ATP binding"/>
    <property type="evidence" value="ECO:0007669"/>
    <property type="project" value="UniProtKB-KW"/>
</dbReference>
<dbReference type="PANTHER" id="PTHR45136:SF2">
    <property type="entry name" value="ABC TRANSPORTER DOMAIN-CONTAINING PROTEIN"/>
    <property type="match status" value="1"/>
</dbReference>
<dbReference type="AlphaFoldDB" id="A0AAP0CT82"/>
<evidence type="ECO:0000256" key="7">
    <source>
        <dbReference type="ARBA" id="ARBA00022840"/>
    </source>
</evidence>
<dbReference type="Pfam" id="PF00664">
    <property type="entry name" value="ABC_membrane"/>
    <property type="match status" value="1"/>
</dbReference>
<evidence type="ECO:0000256" key="2">
    <source>
        <dbReference type="ARBA" id="ARBA00007577"/>
    </source>
</evidence>
<dbReference type="Gene3D" id="1.20.1560.10">
    <property type="entry name" value="ABC transporter type 1, transmembrane domain"/>
    <property type="match status" value="1"/>
</dbReference>
<dbReference type="InterPro" id="IPR036640">
    <property type="entry name" value="ABC1_TM_sf"/>
</dbReference>
<dbReference type="PROSITE" id="PS50929">
    <property type="entry name" value="ABC_TM1F"/>
    <property type="match status" value="1"/>
</dbReference>
<evidence type="ECO:0000256" key="10">
    <source>
        <dbReference type="ARBA" id="ARBA00023180"/>
    </source>
</evidence>
<gene>
    <name evidence="13" type="ORF">SSX86_018914</name>
</gene>
<evidence type="ECO:0000256" key="11">
    <source>
        <dbReference type="SAM" id="Phobius"/>
    </source>
</evidence>
<comment type="similarity">
    <text evidence="2">Belongs to the ABC transporter superfamily. ABCB family. Multidrug resistance exporter (TC 3.A.1.201) subfamily.</text>
</comment>
<dbReference type="EMBL" id="JBCNJP010000019">
    <property type="protein sequence ID" value="KAK9061731.1"/>
    <property type="molecule type" value="Genomic_DNA"/>
</dbReference>
<feature type="domain" description="ABC transmembrane type-1" evidence="12">
    <location>
        <begin position="33"/>
        <end position="324"/>
    </location>
</feature>
<keyword evidence="6" id="KW-0547">Nucleotide-binding</keyword>
<dbReference type="FunFam" id="1.20.1560.10:FF:000029">
    <property type="entry name" value="ABC transporter B family member 1"/>
    <property type="match status" value="1"/>
</dbReference>
<evidence type="ECO:0000256" key="6">
    <source>
        <dbReference type="ARBA" id="ARBA00022741"/>
    </source>
</evidence>
<sequence length="361" mass="39458">MSKHRKETNKKVGNGSFRSLFMHADSTDMFLMAVGVVAAIGDGMGMPIMTFLASTVLNSMGSASSISADSYTDTINKNAINLCYISVGKWVACFFEGYCWSRTAERQASRLRLTYLKAVLRQEVAYFDLNATSTADVITSVSTDSLIIQDFISEKVAVFVMNVATFVGAYVVSFILLWRLAIVGLPFIIILVIPGLIYGRTLMRLSRLIREEYNKADAVAEQAISSVRTVYSFVGENKTIKEYSDALEGTVKLGLREGGGLTKGLAIGSNTVTFAVWAFLCWYGSILVMYHGARGGTVWSVGLGIATGGLSIGSAMSNVKYFSDAMAASERIREVIKRVPGIDSECWFQALKLHTQNSREE</sequence>
<dbReference type="CDD" id="cd18577">
    <property type="entry name" value="ABC_6TM_Pgp_ABCB1_D1_like"/>
    <property type="match status" value="1"/>
</dbReference>
<keyword evidence="4 11" id="KW-0812">Transmembrane</keyword>
<feature type="transmembrane region" description="Helical" evidence="11">
    <location>
        <begin position="156"/>
        <end position="178"/>
    </location>
</feature>
<organism evidence="13 14">
    <name type="scientific">Deinandra increscens subsp. villosa</name>
    <dbReference type="NCBI Taxonomy" id="3103831"/>
    <lineage>
        <taxon>Eukaryota</taxon>
        <taxon>Viridiplantae</taxon>
        <taxon>Streptophyta</taxon>
        <taxon>Embryophyta</taxon>
        <taxon>Tracheophyta</taxon>
        <taxon>Spermatophyta</taxon>
        <taxon>Magnoliopsida</taxon>
        <taxon>eudicotyledons</taxon>
        <taxon>Gunneridae</taxon>
        <taxon>Pentapetalae</taxon>
        <taxon>asterids</taxon>
        <taxon>campanulids</taxon>
        <taxon>Asterales</taxon>
        <taxon>Asteraceae</taxon>
        <taxon>Asteroideae</taxon>
        <taxon>Heliantheae alliance</taxon>
        <taxon>Madieae</taxon>
        <taxon>Madiinae</taxon>
        <taxon>Deinandra</taxon>
    </lineage>
</organism>
<feature type="transmembrane region" description="Helical" evidence="11">
    <location>
        <begin position="272"/>
        <end position="292"/>
    </location>
</feature>
<evidence type="ECO:0000313" key="13">
    <source>
        <dbReference type="EMBL" id="KAK9061731.1"/>
    </source>
</evidence>
<dbReference type="PANTHER" id="PTHR45136">
    <property type="entry name" value="ABC TRANSPORTER DOMAIN-CONTAINING PROTEIN"/>
    <property type="match status" value="1"/>
</dbReference>
<accession>A0AAP0CT82</accession>
<proteinExistence type="inferred from homology"/>
<dbReference type="Proteomes" id="UP001408789">
    <property type="component" value="Unassembled WGS sequence"/>
</dbReference>
<evidence type="ECO:0000256" key="3">
    <source>
        <dbReference type="ARBA" id="ARBA00022448"/>
    </source>
</evidence>
<name>A0AAP0CT82_9ASTR</name>